<protein>
    <recommendedName>
        <fullName evidence="3">Probable cyclic pyranopterin monophosphate synthase</fullName>
        <ecNumber evidence="3">4.6.1.17</ecNumber>
    </recommendedName>
    <alternativeName>
        <fullName evidence="3">Molybdenum cofactor biosynthesis protein C</fullName>
    </alternativeName>
</protein>
<dbReference type="Pfam" id="PF01967">
    <property type="entry name" value="MoaC"/>
    <property type="match status" value="1"/>
</dbReference>
<dbReference type="InterPro" id="IPR036522">
    <property type="entry name" value="MoaC_sf"/>
</dbReference>
<comment type="subunit">
    <text evidence="3">Homohexamer; trimer of dimers.</text>
</comment>
<evidence type="ECO:0000256" key="1">
    <source>
        <dbReference type="ARBA" id="ARBA00005046"/>
    </source>
</evidence>
<keyword evidence="3 5" id="KW-0456">Lyase</keyword>
<accession>A0A7C4H0U8</accession>
<dbReference type="GO" id="GO:0061799">
    <property type="term" value="F:cyclic pyranopterin monophosphate synthase activity"/>
    <property type="evidence" value="ECO:0007669"/>
    <property type="project" value="UniProtKB-UniRule"/>
</dbReference>
<dbReference type="CDD" id="cd01419">
    <property type="entry name" value="MoaC_A"/>
    <property type="match status" value="1"/>
</dbReference>
<dbReference type="EC" id="4.6.1.17" evidence="3"/>
<keyword evidence="2 3" id="KW-0501">Molybdenum cofactor biosynthesis</keyword>
<comment type="pathway">
    <text evidence="1 3">Cofactor biosynthesis; molybdopterin biosynthesis.</text>
</comment>
<dbReference type="InterPro" id="IPR002820">
    <property type="entry name" value="Mopterin_CF_biosynth-C_dom"/>
</dbReference>
<comment type="similarity">
    <text evidence="3">Belongs to the MoaC family.</text>
</comment>
<sequence>MSVKMVDITEKEVSFRQAVARGFIKLRNETLEAIKQGRVPKGDVLTVAKAAAILAVKKTWEIIPLCHPIPITGVDVDLRVADNGVEAVVTVKSTAKTGVEMEALAGVAVALLTVWDMVKSMEKDERGQYPTTEITEIRVVEKVKEPSREELF</sequence>
<evidence type="ECO:0000259" key="4">
    <source>
        <dbReference type="Pfam" id="PF01967"/>
    </source>
</evidence>
<evidence type="ECO:0000313" key="5">
    <source>
        <dbReference type="EMBL" id="HGM46859.1"/>
    </source>
</evidence>
<evidence type="ECO:0000256" key="3">
    <source>
        <dbReference type="HAMAP-Rule" id="MF_01224"/>
    </source>
</evidence>
<dbReference type="NCBIfam" id="NF008999">
    <property type="entry name" value="PRK12343.1"/>
    <property type="match status" value="1"/>
</dbReference>
<dbReference type="EMBL" id="DTBQ01000103">
    <property type="protein sequence ID" value="HGM46859.1"/>
    <property type="molecule type" value="Genomic_DNA"/>
</dbReference>
<dbReference type="InterPro" id="IPR023047">
    <property type="entry name" value="Mo_CF_biosynth-C_arc"/>
</dbReference>
<dbReference type="Gene3D" id="3.30.70.640">
    <property type="entry name" value="Molybdopterin cofactor biosynthesis C (MoaC) domain"/>
    <property type="match status" value="1"/>
</dbReference>
<feature type="binding site" evidence="3">
    <location>
        <begin position="101"/>
        <end position="102"/>
    </location>
    <ligand>
        <name>substrate</name>
    </ligand>
</feature>
<dbReference type="HAMAP" id="MF_01224_A">
    <property type="entry name" value="MoaC_A"/>
    <property type="match status" value="1"/>
</dbReference>
<dbReference type="NCBIfam" id="TIGR00581">
    <property type="entry name" value="moaC"/>
    <property type="match status" value="1"/>
</dbReference>
<gene>
    <name evidence="3 5" type="primary">moaC</name>
    <name evidence="5" type="ORF">ENU21_03775</name>
</gene>
<dbReference type="SUPFAM" id="SSF55040">
    <property type="entry name" value="Molybdenum cofactor biosynthesis protein C, MoaC"/>
    <property type="match status" value="1"/>
</dbReference>
<dbReference type="UniPathway" id="UPA00344"/>
<proteinExistence type="inferred from homology"/>
<dbReference type="GO" id="GO:0006777">
    <property type="term" value="P:Mo-molybdopterin cofactor biosynthetic process"/>
    <property type="evidence" value="ECO:0007669"/>
    <property type="project" value="UniProtKB-UniRule"/>
</dbReference>
<comment type="caution">
    <text evidence="5">The sequence shown here is derived from an EMBL/GenBank/DDBJ whole genome shotgun (WGS) entry which is preliminary data.</text>
</comment>
<evidence type="ECO:0000256" key="2">
    <source>
        <dbReference type="ARBA" id="ARBA00023150"/>
    </source>
</evidence>
<name>A0A7C4H0U8_THEPE</name>
<feature type="domain" description="Molybdopterin cofactor biosynthesis C (MoaC)" evidence="4">
    <location>
        <begin position="5"/>
        <end position="143"/>
    </location>
</feature>
<organism evidence="5">
    <name type="scientific">Thermofilum pendens</name>
    <dbReference type="NCBI Taxonomy" id="2269"/>
    <lineage>
        <taxon>Archaea</taxon>
        <taxon>Thermoproteota</taxon>
        <taxon>Thermoprotei</taxon>
        <taxon>Thermofilales</taxon>
        <taxon>Thermofilaceae</taxon>
        <taxon>Thermofilum</taxon>
    </lineage>
</organism>
<comment type="catalytic activity">
    <reaction evidence="3">
        <text>(8S)-3',8-cyclo-7,8-dihydroguanosine 5'-triphosphate = cyclic pyranopterin phosphate + diphosphate</text>
        <dbReference type="Rhea" id="RHEA:49580"/>
        <dbReference type="ChEBI" id="CHEBI:33019"/>
        <dbReference type="ChEBI" id="CHEBI:59648"/>
        <dbReference type="ChEBI" id="CHEBI:131766"/>
        <dbReference type="EC" id="4.6.1.17"/>
    </reaction>
</comment>
<dbReference type="AlphaFoldDB" id="A0A7C4H0U8"/>
<feature type="binding site" evidence="3">
    <location>
        <begin position="65"/>
        <end position="67"/>
    </location>
    <ligand>
        <name>substrate</name>
    </ligand>
</feature>
<reference evidence="5" key="1">
    <citation type="journal article" date="2020" name="mSystems">
        <title>Genome- and Community-Level Interaction Insights into Carbon Utilization and Element Cycling Functions of Hydrothermarchaeota in Hydrothermal Sediment.</title>
        <authorList>
            <person name="Zhou Z."/>
            <person name="Liu Y."/>
            <person name="Xu W."/>
            <person name="Pan J."/>
            <person name="Luo Z.H."/>
            <person name="Li M."/>
        </authorList>
    </citation>
    <scope>NUCLEOTIDE SEQUENCE</scope>
    <source>
        <strain evidence="5">SpSt-649</strain>
    </source>
</reference>
<dbReference type="InterPro" id="IPR023045">
    <property type="entry name" value="MoaC"/>
</dbReference>
<feature type="active site" evidence="3">
    <location>
        <position position="116"/>
    </location>
</feature>
<comment type="function">
    <text evidence="3">Catalyzes the conversion of (8S)-3',8-cyclo-7,8-dihydroguanosine 5'-triphosphate to cyclic pyranopterin monophosphate (cPMP).</text>
</comment>